<comment type="caution">
    <text evidence="1">The sequence shown here is derived from an EMBL/GenBank/DDBJ whole genome shotgun (WGS) entry which is preliminary data.</text>
</comment>
<name>A0ABV0YTF9_9TELE</name>
<accession>A0ABV0YTF9</accession>
<reference evidence="1 2" key="1">
    <citation type="submission" date="2021-06" db="EMBL/GenBank/DDBJ databases">
        <authorList>
            <person name="Palmer J.M."/>
        </authorList>
    </citation>
    <scope>NUCLEOTIDE SEQUENCE [LARGE SCALE GENOMIC DNA]</scope>
    <source>
        <strain evidence="1 2">AS_MEX2019</strain>
        <tissue evidence="1">Muscle</tissue>
    </source>
</reference>
<dbReference type="Proteomes" id="UP001469553">
    <property type="component" value="Unassembled WGS sequence"/>
</dbReference>
<evidence type="ECO:0000313" key="1">
    <source>
        <dbReference type="EMBL" id="MEQ2296643.1"/>
    </source>
</evidence>
<evidence type="ECO:0000313" key="2">
    <source>
        <dbReference type="Proteomes" id="UP001469553"/>
    </source>
</evidence>
<gene>
    <name evidence="1" type="ORF">AMECASPLE_026734</name>
</gene>
<organism evidence="1 2">
    <name type="scientific">Ameca splendens</name>
    <dbReference type="NCBI Taxonomy" id="208324"/>
    <lineage>
        <taxon>Eukaryota</taxon>
        <taxon>Metazoa</taxon>
        <taxon>Chordata</taxon>
        <taxon>Craniata</taxon>
        <taxon>Vertebrata</taxon>
        <taxon>Euteleostomi</taxon>
        <taxon>Actinopterygii</taxon>
        <taxon>Neopterygii</taxon>
        <taxon>Teleostei</taxon>
        <taxon>Neoteleostei</taxon>
        <taxon>Acanthomorphata</taxon>
        <taxon>Ovalentaria</taxon>
        <taxon>Atherinomorphae</taxon>
        <taxon>Cyprinodontiformes</taxon>
        <taxon>Goodeidae</taxon>
        <taxon>Ameca</taxon>
    </lineage>
</organism>
<keyword evidence="2" id="KW-1185">Reference proteome</keyword>
<proteinExistence type="predicted"/>
<sequence length="102" mass="11398">MPHTCGAAVIYSHLTGRWCQIFENISLEFDPVSVPGFTPQPNHWFIQPESRGQSQLSVFLSQLQMIPRRIWISRQSGFSLLDASSLTVWIPSSSGFCASSPD</sequence>
<protein>
    <submittedName>
        <fullName evidence="1">Uncharacterized protein</fullName>
    </submittedName>
</protein>
<dbReference type="EMBL" id="JAHRIP010040383">
    <property type="protein sequence ID" value="MEQ2296643.1"/>
    <property type="molecule type" value="Genomic_DNA"/>
</dbReference>